<proteinExistence type="predicted"/>
<gene>
    <name evidence="2" type="ORF">ACJEBJ_22340</name>
</gene>
<evidence type="ECO:0000256" key="1">
    <source>
        <dbReference type="SAM" id="Phobius"/>
    </source>
</evidence>
<accession>A0ABW8R4N8</accession>
<reference evidence="2 3" key="1">
    <citation type="submission" date="2024-11" db="EMBL/GenBank/DDBJ databases">
        <authorList>
            <person name="Lucas J.A."/>
        </authorList>
    </citation>
    <scope>NUCLEOTIDE SEQUENCE [LARGE SCALE GENOMIC DNA]</scope>
    <source>
        <strain evidence="2 3">Z 7.15</strain>
    </source>
</reference>
<feature type="transmembrane region" description="Helical" evidence="1">
    <location>
        <begin position="119"/>
        <end position="140"/>
    </location>
</feature>
<dbReference type="InterPro" id="IPR006008">
    <property type="entry name" value="YciB"/>
</dbReference>
<sequence>MIKQRFSLALSLLWRTYLAFFIYSGLFSLVLGFTIGGALLVNADFLRLGPPITLALFALLITALEVGCRVNVLQAVFGARLKRSPAQWRTYVLQLSLLMTALAILNALLAFFAPFEVWVYYKVYGSPLLLALSIFVLGWAQAPSTAEQIAALEEDSLTRSAPKWP</sequence>
<dbReference type="Proteomes" id="UP001623008">
    <property type="component" value="Unassembled WGS sequence"/>
</dbReference>
<comment type="caution">
    <text evidence="2">The sequence shown here is derived from an EMBL/GenBank/DDBJ whole genome shotgun (WGS) entry which is preliminary data.</text>
</comment>
<keyword evidence="1" id="KW-0812">Transmembrane</keyword>
<feature type="transmembrane region" description="Helical" evidence="1">
    <location>
        <begin position="52"/>
        <end position="79"/>
    </location>
</feature>
<keyword evidence="1" id="KW-0472">Membrane</keyword>
<name>A0ABW8R4N8_9PSED</name>
<feature type="transmembrane region" description="Helical" evidence="1">
    <location>
        <begin position="91"/>
        <end position="113"/>
    </location>
</feature>
<evidence type="ECO:0000313" key="2">
    <source>
        <dbReference type="EMBL" id="MFK9006871.1"/>
    </source>
</evidence>
<evidence type="ECO:0000313" key="3">
    <source>
        <dbReference type="Proteomes" id="UP001623008"/>
    </source>
</evidence>
<dbReference type="RefSeq" id="WP_406599018.1">
    <property type="nucleotide sequence ID" value="NZ_JBJHQF010000043.1"/>
</dbReference>
<protein>
    <submittedName>
        <fullName evidence="2">Septation protein IspZ</fullName>
    </submittedName>
</protein>
<keyword evidence="3" id="KW-1185">Reference proteome</keyword>
<keyword evidence="1" id="KW-1133">Transmembrane helix</keyword>
<dbReference type="EMBL" id="JBJHQF010000043">
    <property type="protein sequence ID" value="MFK9006871.1"/>
    <property type="molecule type" value="Genomic_DNA"/>
</dbReference>
<feature type="transmembrane region" description="Helical" evidence="1">
    <location>
        <begin position="12"/>
        <end position="40"/>
    </location>
</feature>
<dbReference type="Pfam" id="PF04279">
    <property type="entry name" value="IspA"/>
    <property type="match status" value="1"/>
</dbReference>
<organism evidence="2 3">
    <name type="scientific">Pseudomonas pergaminensis</name>
    <dbReference type="NCBI Taxonomy" id="2853159"/>
    <lineage>
        <taxon>Bacteria</taxon>
        <taxon>Pseudomonadati</taxon>
        <taxon>Pseudomonadota</taxon>
        <taxon>Gammaproteobacteria</taxon>
        <taxon>Pseudomonadales</taxon>
        <taxon>Pseudomonadaceae</taxon>
        <taxon>Pseudomonas</taxon>
    </lineage>
</organism>